<dbReference type="PANTHER" id="PTHR34220:SF7">
    <property type="entry name" value="SENSOR HISTIDINE KINASE YPDA"/>
    <property type="match status" value="1"/>
</dbReference>
<gene>
    <name evidence="3" type="ORF">B1199_02280</name>
</gene>
<dbReference type="AlphaFoldDB" id="A0A244CUK3"/>
<dbReference type="RefSeq" id="WP_086742521.1">
    <property type="nucleotide sequence ID" value="NZ_MWPV01000001.1"/>
</dbReference>
<evidence type="ECO:0000313" key="3">
    <source>
        <dbReference type="EMBL" id="OUL59126.1"/>
    </source>
</evidence>
<protein>
    <recommendedName>
        <fullName evidence="2">Signal transduction histidine kinase internal region domain-containing protein</fullName>
    </recommendedName>
</protein>
<feature type="transmembrane region" description="Helical" evidence="1">
    <location>
        <begin position="133"/>
        <end position="154"/>
    </location>
</feature>
<name>A0A244CUK3_PSEDV</name>
<feature type="transmembrane region" description="Helical" evidence="1">
    <location>
        <begin position="32"/>
        <end position="50"/>
    </location>
</feature>
<dbReference type="GO" id="GO:0000155">
    <property type="term" value="F:phosphorelay sensor kinase activity"/>
    <property type="evidence" value="ECO:0007669"/>
    <property type="project" value="InterPro"/>
</dbReference>
<dbReference type="Gene3D" id="3.30.565.10">
    <property type="entry name" value="Histidine kinase-like ATPase, C-terminal domain"/>
    <property type="match status" value="1"/>
</dbReference>
<dbReference type="Pfam" id="PF06580">
    <property type="entry name" value="His_kinase"/>
    <property type="match status" value="1"/>
</dbReference>
<dbReference type="InterPro" id="IPR036890">
    <property type="entry name" value="HATPase_C_sf"/>
</dbReference>
<reference evidence="3 4" key="1">
    <citation type="submission" date="2017-02" db="EMBL/GenBank/DDBJ databases">
        <title>Pseudoalteromonas ulvae TC14 Genome.</title>
        <authorList>
            <person name="Molmeret M."/>
        </authorList>
    </citation>
    <scope>NUCLEOTIDE SEQUENCE [LARGE SCALE GENOMIC DNA]</scope>
    <source>
        <strain evidence="3">TC14</strain>
    </source>
</reference>
<sequence length="360" mass="41559">MTYWILQAIAALALFSIQFAFAHEREFSIYPEWVVLTSIICNSALLVLLSHFIIRAPQKYLQKDKAYKKQIFFTLVVTALAAAFIDTTIASMIDATIKESLNGQVYQFRNGSEFTQELNVLGLHKETWDMSRLIVIPLMMFALYFLWGLFYLCLTSLRNRLQIKQKVKEGQLALLMSQLNPHFLFNSMNSIRGMIFENKEIAKELVDKLTELFRYNLSSKQQPTISLKEELKVCEFYLDIEHTRLEERLLIEINVPDELYHYSIPTMGVLTLLENAIKHGIAPRIEQSLLRITATEQDKTWQLDVSNPLYLGEFKASGTGTGLSNLKQRMTLMYQDEASITTKEVDNHFIASLILPKKKH</sequence>
<dbReference type="EMBL" id="MWPV01000001">
    <property type="protein sequence ID" value="OUL59126.1"/>
    <property type="molecule type" value="Genomic_DNA"/>
</dbReference>
<dbReference type="InterPro" id="IPR010559">
    <property type="entry name" value="Sig_transdc_His_kin_internal"/>
</dbReference>
<dbReference type="OrthoDB" id="2514702at2"/>
<organism evidence="3 4">
    <name type="scientific">Pseudoalteromonas ulvae</name>
    <dbReference type="NCBI Taxonomy" id="107327"/>
    <lineage>
        <taxon>Bacteria</taxon>
        <taxon>Pseudomonadati</taxon>
        <taxon>Pseudomonadota</taxon>
        <taxon>Gammaproteobacteria</taxon>
        <taxon>Alteromonadales</taxon>
        <taxon>Pseudoalteromonadaceae</taxon>
        <taxon>Pseudoalteromonas</taxon>
    </lineage>
</organism>
<comment type="caution">
    <text evidence="3">The sequence shown here is derived from an EMBL/GenBank/DDBJ whole genome shotgun (WGS) entry which is preliminary data.</text>
</comment>
<dbReference type="InterPro" id="IPR050640">
    <property type="entry name" value="Bact_2-comp_sensor_kinase"/>
</dbReference>
<proteinExistence type="predicted"/>
<feature type="domain" description="Signal transduction histidine kinase internal region" evidence="2">
    <location>
        <begin position="171"/>
        <end position="249"/>
    </location>
</feature>
<keyword evidence="1" id="KW-1133">Transmembrane helix</keyword>
<dbReference type="PANTHER" id="PTHR34220">
    <property type="entry name" value="SENSOR HISTIDINE KINASE YPDA"/>
    <property type="match status" value="1"/>
</dbReference>
<dbReference type="GO" id="GO:0016020">
    <property type="term" value="C:membrane"/>
    <property type="evidence" value="ECO:0007669"/>
    <property type="project" value="InterPro"/>
</dbReference>
<evidence type="ECO:0000256" key="1">
    <source>
        <dbReference type="SAM" id="Phobius"/>
    </source>
</evidence>
<keyword evidence="1" id="KW-0472">Membrane</keyword>
<evidence type="ECO:0000259" key="2">
    <source>
        <dbReference type="Pfam" id="PF06580"/>
    </source>
</evidence>
<evidence type="ECO:0000313" key="4">
    <source>
        <dbReference type="Proteomes" id="UP000194841"/>
    </source>
</evidence>
<feature type="transmembrane region" description="Helical" evidence="1">
    <location>
        <begin position="71"/>
        <end position="93"/>
    </location>
</feature>
<keyword evidence="1" id="KW-0812">Transmembrane</keyword>
<dbReference type="Proteomes" id="UP000194841">
    <property type="component" value="Unassembled WGS sequence"/>
</dbReference>
<accession>A0A244CUK3</accession>
<dbReference type="SUPFAM" id="SSF55874">
    <property type="entry name" value="ATPase domain of HSP90 chaperone/DNA topoisomerase II/histidine kinase"/>
    <property type="match status" value="1"/>
</dbReference>
<keyword evidence="4" id="KW-1185">Reference proteome</keyword>